<dbReference type="Proteomes" id="UP000236736">
    <property type="component" value="Unassembled WGS sequence"/>
</dbReference>
<evidence type="ECO:0000256" key="3">
    <source>
        <dbReference type="ARBA" id="ARBA00022729"/>
    </source>
</evidence>
<dbReference type="SUPFAM" id="SSF53850">
    <property type="entry name" value="Periplasmic binding protein-like II"/>
    <property type="match status" value="1"/>
</dbReference>
<sequence>MKTIRITGVPEHFNYPFRILEKNQPFLARGIKIQWIDESRGSGQMNQALRSDEADIAVLLTESFLKDVEAGNPAKMIGYHVETPLNWGIHIRSKSPVDELSELDKKHFLISRMGSGSHLMAFVLAKREGWKPEELTFEIVGNMDGAKEAMRGGSEGIFLWEKYTTAPMVKNGTMRRIGELPSPWPCFVMVASDKALTDFGNWIFEVRDEVYKIAQSLSKAQNCATVLADFYKLEIQEVKKWLEQTQWCFSPKVSRSELLQAMEVMIDLAMLQKKLPLELFLVSDRLQVVD</sequence>
<organism evidence="5 6">
    <name type="scientific">Algoriphagus boritolerans DSM 17298 = JCM 18970</name>
    <dbReference type="NCBI Taxonomy" id="1120964"/>
    <lineage>
        <taxon>Bacteria</taxon>
        <taxon>Pseudomonadati</taxon>
        <taxon>Bacteroidota</taxon>
        <taxon>Cytophagia</taxon>
        <taxon>Cytophagales</taxon>
        <taxon>Cyclobacteriaceae</taxon>
        <taxon>Algoriphagus</taxon>
    </lineage>
</organism>
<evidence type="ECO:0000313" key="6">
    <source>
        <dbReference type="Proteomes" id="UP000236736"/>
    </source>
</evidence>
<feature type="domain" description="Ca3427-like PBP 2" evidence="4">
    <location>
        <begin position="101"/>
        <end position="179"/>
    </location>
</feature>
<keyword evidence="3" id="KW-0732">Signal</keyword>
<dbReference type="Pfam" id="PF22384">
    <property type="entry name" value="PBP2_Ca3427_like"/>
    <property type="match status" value="1"/>
</dbReference>
<evidence type="ECO:0000256" key="2">
    <source>
        <dbReference type="ARBA" id="ARBA00010742"/>
    </source>
</evidence>
<keyword evidence="6" id="KW-1185">Reference proteome</keyword>
<dbReference type="OrthoDB" id="6191474at2"/>
<dbReference type="InterPro" id="IPR054364">
    <property type="entry name" value="Ca3427-like_PBP2"/>
</dbReference>
<evidence type="ECO:0000256" key="1">
    <source>
        <dbReference type="ARBA" id="ARBA00004418"/>
    </source>
</evidence>
<comment type="similarity">
    <text evidence="2">Belongs to the bacterial solute-binding protein SsuA/TauA family.</text>
</comment>
<accession>A0A1H5VK29</accession>
<comment type="subcellular location">
    <subcellularLocation>
        <location evidence="1">Periplasm</location>
    </subcellularLocation>
</comment>
<dbReference type="GO" id="GO:0042597">
    <property type="term" value="C:periplasmic space"/>
    <property type="evidence" value="ECO:0007669"/>
    <property type="project" value="UniProtKB-SubCell"/>
</dbReference>
<dbReference type="STRING" id="1120964.GCA_001313265_01229"/>
<dbReference type="PANTHER" id="PTHR30024">
    <property type="entry name" value="ALIPHATIC SULFONATES-BINDING PROTEIN-RELATED"/>
    <property type="match status" value="1"/>
</dbReference>
<name>A0A1H5VK29_9BACT</name>
<dbReference type="EMBL" id="FNVR01000007">
    <property type="protein sequence ID" value="SEF87201.1"/>
    <property type="molecule type" value="Genomic_DNA"/>
</dbReference>
<reference evidence="6" key="1">
    <citation type="submission" date="2016-10" db="EMBL/GenBank/DDBJ databases">
        <authorList>
            <person name="Varghese N."/>
            <person name="Submissions S."/>
        </authorList>
    </citation>
    <scope>NUCLEOTIDE SEQUENCE [LARGE SCALE GENOMIC DNA]</scope>
    <source>
        <strain evidence="6">DSM 17298</strain>
    </source>
</reference>
<dbReference type="AlphaFoldDB" id="A0A1H5VK29"/>
<dbReference type="Gene3D" id="3.40.190.10">
    <property type="entry name" value="Periplasmic binding protein-like II"/>
    <property type="match status" value="2"/>
</dbReference>
<evidence type="ECO:0000259" key="4">
    <source>
        <dbReference type="Pfam" id="PF22384"/>
    </source>
</evidence>
<gene>
    <name evidence="5" type="ORF">SAMN03080598_01693</name>
</gene>
<evidence type="ECO:0000313" key="5">
    <source>
        <dbReference type="EMBL" id="SEF87201.1"/>
    </source>
</evidence>
<dbReference type="PANTHER" id="PTHR30024:SF47">
    <property type="entry name" value="TAURINE-BINDING PERIPLASMIC PROTEIN"/>
    <property type="match status" value="1"/>
</dbReference>
<protein>
    <submittedName>
        <fullName evidence="5">ABC-type nitrate/sulfonate/bicarbonate transport system, substrate-binding protein</fullName>
    </submittedName>
</protein>
<dbReference type="RefSeq" id="WP_103924370.1">
    <property type="nucleotide sequence ID" value="NZ_FNVR01000007.1"/>
</dbReference>
<proteinExistence type="inferred from homology"/>